<reference evidence="2 3" key="1">
    <citation type="submission" date="2019-02" db="EMBL/GenBank/DDBJ databases">
        <title>Deep-cultivation of Planctomycetes and their phenomic and genomic characterization uncovers novel biology.</title>
        <authorList>
            <person name="Wiegand S."/>
            <person name="Jogler M."/>
            <person name="Boedeker C."/>
            <person name="Pinto D."/>
            <person name="Vollmers J."/>
            <person name="Rivas-Marin E."/>
            <person name="Kohn T."/>
            <person name="Peeters S.H."/>
            <person name="Heuer A."/>
            <person name="Rast P."/>
            <person name="Oberbeckmann S."/>
            <person name="Bunk B."/>
            <person name="Jeske O."/>
            <person name="Meyerdierks A."/>
            <person name="Storesund J.E."/>
            <person name="Kallscheuer N."/>
            <person name="Luecker S."/>
            <person name="Lage O.M."/>
            <person name="Pohl T."/>
            <person name="Merkel B.J."/>
            <person name="Hornburger P."/>
            <person name="Mueller R.-W."/>
            <person name="Bruemmer F."/>
            <person name="Labrenz M."/>
            <person name="Spormann A.M."/>
            <person name="Op den Camp H."/>
            <person name="Overmann J."/>
            <person name="Amann R."/>
            <person name="Jetten M.S.M."/>
            <person name="Mascher T."/>
            <person name="Medema M.H."/>
            <person name="Devos D.P."/>
            <person name="Kaster A.-K."/>
            <person name="Ovreas L."/>
            <person name="Rohde M."/>
            <person name="Galperin M.Y."/>
            <person name="Jogler C."/>
        </authorList>
    </citation>
    <scope>NUCLEOTIDE SEQUENCE [LARGE SCALE GENOMIC DNA]</scope>
    <source>
        <strain evidence="2 3">Pan216</strain>
    </source>
</reference>
<dbReference type="InterPro" id="IPR012341">
    <property type="entry name" value="6hp_glycosidase-like_sf"/>
</dbReference>
<dbReference type="GO" id="GO:0005975">
    <property type="term" value="P:carbohydrate metabolic process"/>
    <property type="evidence" value="ECO:0007669"/>
    <property type="project" value="InterPro"/>
</dbReference>
<keyword evidence="3" id="KW-1185">Reference proteome</keyword>
<dbReference type="InterPro" id="IPR054491">
    <property type="entry name" value="MGH1-like_GH"/>
</dbReference>
<dbReference type="KEGG" id="knv:Pan216_22400"/>
<dbReference type="AlphaFoldDB" id="A0A518B370"/>
<dbReference type="RefSeq" id="WP_145257983.1">
    <property type="nucleotide sequence ID" value="NZ_CP036279.1"/>
</dbReference>
<feature type="domain" description="Mannosylglycerate hydrolase MGH1-like glycoside hydrolase" evidence="1">
    <location>
        <begin position="439"/>
        <end position="612"/>
    </location>
</feature>
<dbReference type="OrthoDB" id="9798687at2"/>
<gene>
    <name evidence="2" type="ORF">Pan216_22400</name>
</gene>
<proteinExistence type="predicted"/>
<name>A0A518B370_9BACT</name>
<evidence type="ECO:0000259" key="1">
    <source>
        <dbReference type="Pfam" id="PF22422"/>
    </source>
</evidence>
<dbReference type="Gene3D" id="1.50.10.10">
    <property type="match status" value="1"/>
</dbReference>
<dbReference type="SUPFAM" id="SSF48208">
    <property type="entry name" value="Six-hairpin glycosidases"/>
    <property type="match status" value="1"/>
</dbReference>
<accession>A0A518B370</accession>
<sequence>MTGLDVLNLELSLPDEWQLGGGRRVVWAPRTPAFLDEPGFRDPGSYLGYPIDPVFGITLLDRDARPIRLERTSREWNPARLEVKYRSPQALVTEQRTVLGLDACVSRWTMSHAAEVSRHYWLVLWTRRPNARDGHRLADIEANPQGISLLETIDRGPDLPSLKWGCALGASFDADSWSVDAIPSSGSPSAGLNWEASPFYDLMAPGGLPGHSSRSDNGAGDVYVGLAYPFEVPPGERLVATFAAAFAPDVEQARSHLDRACAMINPIQQSEEEWINWFDDVPEFTCSDPQLQRLYWYRWAQRKIWGGYSTDAPASADDEFRITAEGDDPVGRLIEMSWHHVPDLVHAELRSLLSRNDDMLASVSLAHAVRQVLSLQPDLDFLTTLEARFRPIVRRMLEQDDSAESDSVAIDEVNAPVPTSLQEKVFGLDLLKLTCWLNEQLGRDVGSLKADIRRFGERIVEEHWDKDEAFFVDHVRSNGGTRKVKPAAGFLPMLVSLADEDQLSVLLDRLCDPEMFWTVHPVPSLSRDDRDFNPDGRWDYLRIDRPYHGRVWPTLNSLIVDALGKSIEFRAPVDRMVLVELVDRVTRLAYPEGDGERPAFHEHYNPLNGRPSAFLGRSHEGGGWLIDHLIRYVSGVRPSADGHLLIDPLPFRLQWFSLSRCFVGEHEIDVAWDHRAGLTVHINERPAGHAPVGQALSIKLPDYWPMQIKAS</sequence>
<organism evidence="2 3">
    <name type="scientific">Kolteria novifilia</name>
    <dbReference type="NCBI Taxonomy" id="2527975"/>
    <lineage>
        <taxon>Bacteria</taxon>
        <taxon>Pseudomonadati</taxon>
        <taxon>Planctomycetota</taxon>
        <taxon>Planctomycetia</taxon>
        <taxon>Kolteriales</taxon>
        <taxon>Kolteriaceae</taxon>
        <taxon>Kolteria</taxon>
    </lineage>
</organism>
<dbReference type="Pfam" id="PF22422">
    <property type="entry name" value="MGH1-like_GH"/>
    <property type="match status" value="1"/>
</dbReference>
<evidence type="ECO:0000313" key="2">
    <source>
        <dbReference type="EMBL" id="QDU61384.1"/>
    </source>
</evidence>
<evidence type="ECO:0000313" key="3">
    <source>
        <dbReference type="Proteomes" id="UP000317093"/>
    </source>
</evidence>
<dbReference type="InterPro" id="IPR008928">
    <property type="entry name" value="6-hairpin_glycosidase_sf"/>
</dbReference>
<dbReference type="EMBL" id="CP036279">
    <property type="protein sequence ID" value="QDU61384.1"/>
    <property type="molecule type" value="Genomic_DNA"/>
</dbReference>
<dbReference type="Proteomes" id="UP000317093">
    <property type="component" value="Chromosome"/>
</dbReference>
<protein>
    <recommendedName>
        <fullName evidence="1">Mannosylglycerate hydrolase MGH1-like glycoside hydrolase domain-containing protein</fullName>
    </recommendedName>
</protein>